<dbReference type="EMBL" id="JACHLR010000024">
    <property type="protein sequence ID" value="MBB4860537.1"/>
    <property type="molecule type" value="Genomic_DNA"/>
</dbReference>
<sequence length="337" mass="36981">MRKLLLVLFAMASFWLTASAASAQVPARCTGKFVNPITDVCWGCLFPLSIGALKIWPSDRADTDNPNLPICFCGSPIPRVGVAAGFWEPVRLIDVTTKPFCFPNLGGVKLSPGFQVGNGYVSSSSQIGGRAQNTAKYHVHYYVYPLLYWMEILADFLCFEQASFDIAYMTEIDPLWQEDALTTIINPEAVIFSHPLAQAACAADCVASTAKLPLDALFWCSGCNGSMYPMNGNVGANVGMEQSTRLAAERMIYKMHRQGLAWGTMGSKGLCNKYVMPILKKQQYRLQMVNPSPMVSGREACAPIGTSTILPQTGRVYPVIGEDVGYLLWRKRNCCVL</sequence>
<dbReference type="Pfam" id="PF06834">
    <property type="entry name" value="TraU"/>
    <property type="match status" value="1"/>
</dbReference>
<dbReference type="InterPro" id="IPR009649">
    <property type="entry name" value="TraU"/>
</dbReference>
<accession>A0A7W7KCZ7</accession>
<comment type="caution">
    <text evidence="2">The sequence shown here is derived from an EMBL/GenBank/DDBJ whole genome shotgun (WGS) entry which is preliminary data.</text>
</comment>
<evidence type="ECO:0000313" key="2">
    <source>
        <dbReference type="EMBL" id="MBB4860537.1"/>
    </source>
</evidence>
<evidence type="ECO:0000313" key="3">
    <source>
        <dbReference type="Proteomes" id="UP000555448"/>
    </source>
</evidence>
<organism evidence="2 3">
    <name type="scientific">Novosphingobium chloroacetimidivorans</name>
    <dbReference type="NCBI Taxonomy" id="1428314"/>
    <lineage>
        <taxon>Bacteria</taxon>
        <taxon>Pseudomonadati</taxon>
        <taxon>Pseudomonadota</taxon>
        <taxon>Alphaproteobacteria</taxon>
        <taxon>Sphingomonadales</taxon>
        <taxon>Sphingomonadaceae</taxon>
        <taxon>Novosphingobium</taxon>
    </lineage>
</organism>
<evidence type="ECO:0000256" key="1">
    <source>
        <dbReference type="SAM" id="SignalP"/>
    </source>
</evidence>
<reference evidence="2 3" key="1">
    <citation type="submission" date="2020-08" db="EMBL/GenBank/DDBJ databases">
        <title>Functional genomics of gut bacteria from endangered species of beetles.</title>
        <authorList>
            <person name="Carlos-Shanley C."/>
        </authorList>
    </citation>
    <scope>NUCLEOTIDE SEQUENCE [LARGE SCALE GENOMIC DNA]</scope>
    <source>
        <strain evidence="2 3">S00245</strain>
    </source>
</reference>
<dbReference type="Proteomes" id="UP000555448">
    <property type="component" value="Unassembled WGS sequence"/>
</dbReference>
<keyword evidence="3" id="KW-1185">Reference proteome</keyword>
<dbReference type="AlphaFoldDB" id="A0A7W7KCZ7"/>
<dbReference type="RefSeq" id="WP_184249497.1">
    <property type="nucleotide sequence ID" value="NZ_JACHLR010000024.1"/>
</dbReference>
<name>A0A7W7KCZ7_9SPHN</name>
<keyword evidence="1" id="KW-0732">Signal</keyword>
<gene>
    <name evidence="2" type="ORF">HNO88_003881</name>
</gene>
<protein>
    <submittedName>
        <fullName evidence="2">Conjugal transfer pilus assembly protein TraU</fullName>
    </submittedName>
</protein>
<proteinExistence type="predicted"/>
<feature type="signal peptide" evidence="1">
    <location>
        <begin position="1"/>
        <end position="23"/>
    </location>
</feature>
<feature type="chain" id="PRO_5030641914" evidence="1">
    <location>
        <begin position="24"/>
        <end position="337"/>
    </location>
</feature>
<dbReference type="NCBIfam" id="NF010297">
    <property type="entry name" value="PRK13737.1"/>
    <property type="match status" value="1"/>
</dbReference>